<comment type="caution">
    <text evidence="8">The sequence shown here is derived from an EMBL/GenBank/DDBJ whole genome shotgun (WGS) entry which is preliminary data.</text>
</comment>
<dbReference type="GO" id="GO:0071973">
    <property type="term" value="P:bacterial-type flagellum-dependent cell motility"/>
    <property type="evidence" value="ECO:0007669"/>
    <property type="project" value="InterPro"/>
</dbReference>
<comment type="subcellular location">
    <subcellularLocation>
        <location evidence="1 4">Bacterial flagellum basal body</location>
    </subcellularLocation>
</comment>
<dbReference type="GO" id="GO:0005198">
    <property type="term" value="F:structural molecule activity"/>
    <property type="evidence" value="ECO:0007669"/>
    <property type="project" value="UniProtKB-UniRule"/>
</dbReference>
<keyword evidence="8" id="KW-0969">Cilium</keyword>
<protein>
    <recommendedName>
        <fullName evidence="4 5">Flagellar hook-basal body complex protein FliE</fullName>
    </recommendedName>
</protein>
<sequence length="101" mass="11388">MKLPPDSLSSLQGKNLLPDPSRPSVAESGANIGQTFERMLMEVNRQHQEAEQKQVELLTASEKDIHGTIIAMEKAEISLRLLLQVRNKLTTAYEEVMRMQV</sequence>
<evidence type="ECO:0000256" key="3">
    <source>
        <dbReference type="ARBA" id="ARBA00023143"/>
    </source>
</evidence>
<evidence type="ECO:0000313" key="9">
    <source>
        <dbReference type="Proteomes" id="UP000226525"/>
    </source>
</evidence>
<dbReference type="GO" id="GO:0009425">
    <property type="term" value="C:bacterial-type flagellum basal body"/>
    <property type="evidence" value="ECO:0007669"/>
    <property type="project" value="UniProtKB-SubCell"/>
</dbReference>
<keyword evidence="3 4" id="KW-0975">Bacterial flagellum</keyword>
<dbReference type="GO" id="GO:0003774">
    <property type="term" value="F:cytoskeletal motor activity"/>
    <property type="evidence" value="ECO:0007669"/>
    <property type="project" value="InterPro"/>
</dbReference>
<keyword evidence="8" id="KW-0966">Cell projection</keyword>
<dbReference type="NCBIfam" id="TIGR00205">
    <property type="entry name" value="fliE"/>
    <property type="match status" value="1"/>
</dbReference>
<dbReference type="InterPro" id="IPR001624">
    <property type="entry name" value="FliE"/>
</dbReference>
<proteinExistence type="inferred from homology"/>
<evidence type="ECO:0000256" key="2">
    <source>
        <dbReference type="ARBA" id="ARBA00009272"/>
    </source>
</evidence>
<reference evidence="9" key="1">
    <citation type="submission" date="2017-09" db="EMBL/GenBank/DDBJ databases">
        <title>The Reconstruction of 2,631 Draft Metagenome-Assembled Genomes from the Global Oceans.</title>
        <authorList>
            <person name="Tully B.J."/>
            <person name="Graham E.D."/>
            <person name="Heidelberg J.F."/>
        </authorList>
    </citation>
    <scope>NUCLEOTIDE SEQUENCE [LARGE SCALE GENOMIC DNA]</scope>
</reference>
<evidence type="ECO:0000256" key="1">
    <source>
        <dbReference type="ARBA" id="ARBA00004117"/>
    </source>
</evidence>
<dbReference type="PANTHER" id="PTHR34653">
    <property type="match status" value="1"/>
</dbReference>
<dbReference type="Pfam" id="PF02049">
    <property type="entry name" value="FliE"/>
    <property type="match status" value="1"/>
</dbReference>
<keyword evidence="6" id="KW-0175">Coiled coil</keyword>
<evidence type="ECO:0000313" key="8">
    <source>
        <dbReference type="EMBL" id="MAH62358.1"/>
    </source>
</evidence>
<dbReference type="PANTHER" id="PTHR34653:SF1">
    <property type="entry name" value="FLAGELLAR HOOK-BASAL BODY COMPLEX PROTEIN FLIE"/>
    <property type="match status" value="1"/>
</dbReference>
<evidence type="ECO:0000256" key="7">
    <source>
        <dbReference type="SAM" id="MobiDB-lite"/>
    </source>
</evidence>
<accession>A0A2D6YGS3</accession>
<gene>
    <name evidence="4 8" type="primary">fliE</name>
    <name evidence="8" type="ORF">CMN54_02680</name>
</gene>
<keyword evidence="8" id="KW-0282">Flagellum</keyword>
<dbReference type="AlphaFoldDB" id="A0A2D6YGS3"/>
<dbReference type="EMBL" id="NZEX01000026">
    <property type="protein sequence ID" value="MAH62358.1"/>
    <property type="molecule type" value="Genomic_DNA"/>
</dbReference>
<dbReference type="PRINTS" id="PR01006">
    <property type="entry name" value="FLGHOOKFLIE"/>
</dbReference>
<name>A0A2D6YGS3_9DELT</name>
<dbReference type="HAMAP" id="MF_00724">
    <property type="entry name" value="FliE"/>
    <property type="match status" value="1"/>
</dbReference>
<organism evidence="8 9">
    <name type="scientific">SAR324 cluster bacterium</name>
    <dbReference type="NCBI Taxonomy" id="2024889"/>
    <lineage>
        <taxon>Bacteria</taxon>
        <taxon>Deltaproteobacteria</taxon>
        <taxon>SAR324 cluster</taxon>
    </lineage>
</organism>
<comment type="similarity">
    <text evidence="2 4">Belongs to the FliE family.</text>
</comment>
<feature type="region of interest" description="Disordered" evidence="7">
    <location>
        <begin position="1"/>
        <end position="28"/>
    </location>
</feature>
<evidence type="ECO:0000256" key="5">
    <source>
        <dbReference type="NCBIfam" id="TIGR00205"/>
    </source>
</evidence>
<feature type="coiled-coil region" evidence="6">
    <location>
        <begin position="33"/>
        <end position="60"/>
    </location>
</feature>
<evidence type="ECO:0000256" key="6">
    <source>
        <dbReference type="SAM" id="Coils"/>
    </source>
</evidence>
<dbReference type="Proteomes" id="UP000226525">
    <property type="component" value="Unassembled WGS sequence"/>
</dbReference>
<evidence type="ECO:0000256" key="4">
    <source>
        <dbReference type="HAMAP-Rule" id="MF_00724"/>
    </source>
</evidence>